<reference evidence="1 2" key="1">
    <citation type="submission" date="2013-09" db="EMBL/GenBank/DDBJ databases">
        <title>Corchorus capsularis genome sequencing.</title>
        <authorList>
            <person name="Alam M."/>
            <person name="Haque M.S."/>
            <person name="Islam M.S."/>
            <person name="Emdad E.M."/>
            <person name="Islam M.M."/>
            <person name="Ahmed B."/>
            <person name="Halim A."/>
            <person name="Hossen Q.M.M."/>
            <person name="Hossain M.Z."/>
            <person name="Ahmed R."/>
            <person name="Khan M.M."/>
            <person name="Islam R."/>
            <person name="Rashid M.M."/>
            <person name="Khan S.A."/>
            <person name="Rahman M.S."/>
            <person name="Alam M."/>
        </authorList>
    </citation>
    <scope>NUCLEOTIDE SEQUENCE [LARGE SCALE GENOMIC DNA]</scope>
    <source>
        <strain evidence="2">cv. CVL-1</strain>
        <tissue evidence="1">Whole seedling</tissue>
    </source>
</reference>
<evidence type="ECO:0000313" key="1">
    <source>
        <dbReference type="EMBL" id="OMO62532.1"/>
    </source>
</evidence>
<dbReference type="Gramene" id="OMO62532">
    <property type="protein sequence ID" value="OMO62532"/>
    <property type="gene ID" value="CCACVL1_22766"/>
</dbReference>
<protein>
    <submittedName>
        <fullName evidence="1">Uncharacterized protein</fullName>
    </submittedName>
</protein>
<evidence type="ECO:0000313" key="2">
    <source>
        <dbReference type="Proteomes" id="UP000188268"/>
    </source>
</evidence>
<dbReference type="Proteomes" id="UP000188268">
    <property type="component" value="Unassembled WGS sequence"/>
</dbReference>
<accession>A0A1R3GWR4</accession>
<name>A0A1R3GWR4_COCAP</name>
<keyword evidence="2" id="KW-1185">Reference proteome</keyword>
<proteinExistence type="predicted"/>
<dbReference type="AlphaFoldDB" id="A0A1R3GWR4"/>
<dbReference type="EMBL" id="AWWV01013228">
    <property type="protein sequence ID" value="OMO62532.1"/>
    <property type="molecule type" value="Genomic_DNA"/>
</dbReference>
<comment type="caution">
    <text evidence="1">The sequence shown here is derived from an EMBL/GenBank/DDBJ whole genome shotgun (WGS) entry which is preliminary data.</text>
</comment>
<organism evidence="1 2">
    <name type="scientific">Corchorus capsularis</name>
    <name type="common">Jute</name>
    <dbReference type="NCBI Taxonomy" id="210143"/>
    <lineage>
        <taxon>Eukaryota</taxon>
        <taxon>Viridiplantae</taxon>
        <taxon>Streptophyta</taxon>
        <taxon>Embryophyta</taxon>
        <taxon>Tracheophyta</taxon>
        <taxon>Spermatophyta</taxon>
        <taxon>Magnoliopsida</taxon>
        <taxon>eudicotyledons</taxon>
        <taxon>Gunneridae</taxon>
        <taxon>Pentapetalae</taxon>
        <taxon>rosids</taxon>
        <taxon>malvids</taxon>
        <taxon>Malvales</taxon>
        <taxon>Malvaceae</taxon>
        <taxon>Grewioideae</taxon>
        <taxon>Apeibeae</taxon>
        <taxon>Corchorus</taxon>
    </lineage>
</organism>
<gene>
    <name evidence="1" type="ORF">CCACVL1_22766</name>
</gene>
<sequence>MQAPHEIEVAQGIKVAQLRKLLDLYYEIRRLRDLNYDTKDKIRALKKAPTDKIEALRTKDKIKALSDLYDETEVEIKARQVEYIKCQTGIEDGLYVLSNALDVEAFARFLSLHADQYPRVRASINGGLAQDDKKRLSDFAKELGIDSFWMLVN</sequence>